<protein>
    <submittedName>
        <fullName evidence="2">Uncharacterized protein</fullName>
    </submittedName>
</protein>
<keyword evidence="3" id="KW-1185">Reference proteome</keyword>
<organism evidence="2 3">
    <name type="scientific">Amycolatopsis ultiminotia</name>
    <dbReference type="NCBI Taxonomy" id="543629"/>
    <lineage>
        <taxon>Bacteria</taxon>
        <taxon>Bacillati</taxon>
        <taxon>Actinomycetota</taxon>
        <taxon>Actinomycetes</taxon>
        <taxon>Pseudonocardiales</taxon>
        <taxon>Pseudonocardiaceae</taxon>
        <taxon>Amycolatopsis</taxon>
    </lineage>
</organism>
<sequence length="113" mass="12453">MRPDSRLNPSNPAPARQRPHRHRRSAPADRGLNCDDRRQAGRAPQLSGGPSSGRGRHRHRLRSPGIVAAARAAVAGAGRRCGSNPTQYRPNPPECPHRTYPPGRVWFSRACVR</sequence>
<gene>
    <name evidence="2" type="ORF">GCM10022222_02840</name>
</gene>
<dbReference type="EMBL" id="BAAAZN010000001">
    <property type="protein sequence ID" value="GAA3523974.1"/>
    <property type="molecule type" value="Genomic_DNA"/>
</dbReference>
<comment type="caution">
    <text evidence="2">The sequence shown here is derived from an EMBL/GenBank/DDBJ whole genome shotgun (WGS) entry which is preliminary data.</text>
</comment>
<accession>A0ABP6UXB9</accession>
<reference evidence="3" key="1">
    <citation type="journal article" date="2019" name="Int. J. Syst. Evol. Microbiol.">
        <title>The Global Catalogue of Microorganisms (GCM) 10K type strain sequencing project: providing services to taxonomists for standard genome sequencing and annotation.</title>
        <authorList>
            <consortium name="The Broad Institute Genomics Platform"/>
            <consortium name="The Broad Institute Genome Sequencing Center for Infectious Disease"/>
            <person name="Wu L."/>
            <person name="Ma J."/>
        </authorList>
    </citation>
    <scope>NUCLEOTIDE SEQUENCE [LARGE SCALE GENOMIC DNA]</scope>
    <source>
        <strain evidence="3">JCM 16898</strain>
    </source>
</reference>
<evidence type="ECO:0000313" key="3">
    <source>
        <dbReference type="Proteomes" id="UP001500689"/>
    </source>
</evidence>
<dbReference type="Proteomes" id="UP001500689">
    <property type="component" value="Unassembled WGS sequence"/>
</dbReference>
<name>A0ABP6UXB9_9PSEU</name>
<feature type="region of interest" description="Disordered" evidence="1">
    <location>
        <begin position="1"/>
        <end position="100"/>
    </location>
</feature>
<proteinExistence type="predicted"/>
<feature type="compositionally biased region" description="Low complexity" evidence="1">
    <location>
        <begin position="63"/>
        <end position="80"/>
    </location>
</feature>
<evidence type="ECO:0000313" key="2">
    <source>
        <dbReference type="EMBL" id="GAA3523974.1"/>
    </source>
</evidence>
<evidence type="ECO:0000256" key="1">
    <source>
        <dbReference type="SAM" id="MobiDB-lite"/>
    </source>
</evidence>